<accession>A0A7J7JIP9</accession>
<evidence type="ECO:0000313" key="3">
    <source>
        <dbReference type="EMBL" id="KAF6025396.1"/>
    </source>
</evidence>
<dbReference type="Proteomes" id="UP000593567">
    <property type="component" value="Unassembled WGS sequence"/>
</dbReference>
<evidence type="ECO:0000313" key="4">
    <source>
        <dbReference type="Proteomes" id="UP000593567"/>
    </source>
</evidence>
<keyword evidence="4" id="KW-1185">Reference proteome</keyword>
<dbReference type="SUPFAM" id="SSF48371">
    <property type="entry name" value="ARM repeat"/>
    <property type="match status" value="2"/>
</dbReference>
<dbReference type="InterPro" id="IPR016024">
    <property type="entry name" value="ARM-type_fold"/>
</dbReference>
<evidence type="ECO:0000259" key="2">
    <source>
        <dbReference type="Pfam" id="PF24181"/>
    </source>
</evidence>
<dbReference type="AlphaFoldDB" id="A0A7J7JIP9"/>
<dbReference type="Gene3D" id="1.25.10.10">
    <property type="entry name" value="Leucine-rich Repeat Variant"/>
    <property type="match status" value="1"/>
</dbReference>
<sequence>MDVSTAFNYLRPITVTVTQNHDVKSVQTLSDVLRSDVLSDDVVQQMHEYIAFPLRLLLKNYAVKDNLVCLATLECFNLLLKRIKLQSKTICLDLFKTVLDIIFLPTKRNAAVEESIKAEAISMFHALFSRSDIVCYKFIVKEALPLFGGLISTLLTTASASQSPELTQAALGCLLILLDDKTDCELRRVLATVLPSFLPGMVKHITKIITSPAPKAKVLARALKLMHGCLRISLSDSPWGHDENIAPLPHTYFSVDTNKFMIVDKTEEWRKMATQSLPLVIKSICDVCMSHDSWLVRREAVDWSYHILVHCSSYLPDSKELLLDIITHNMGDNFTQVSQHSTEKLGEILERVEGAREMLEMRVYDIATRLPTTISRQDESESLKVLKTFNGYLSSLGPQIVYLLKCHTHLERISLALLQLLQLDCSSVNILETSAATADHELPSAEVVFPVLRRQFLLFSHKSVWEEISKCMSYFTKHGEVYTLVDHFMSECQSNRHHRLQTALLINEILSYLPVSQQGCSEEKYDVCKAVLEFYNDMYRQLECRSTKQTSIVERNESIQLLCFILEGLVAIHQVCTADYPELLLYSLYAMLESCAHDNILVRHTAVTGLQVVSIAFNYSGKAELIEKHCNYVCNILSLNIRRLHRHPTSPSVLCSVIRYSQATILPYITQIVIEVLLSLDDNYVESCLSLLRVPQTLLKQLCFWFPSSPTQESTLNQSDADRSSNNSHSEVGVDSDYTLDIIEYVVDYYTTRMTSKYLELSDADAAAATEQHDRHEDTAAVEDLEQEEQNLQEKKNLPEHVQITKKVLDRCKHLLSHPSVKVKLVVIEMISDACTVLSTHAEQLLPSVHDVWAGLSRRFSDAEPLVVIKAINCLAVLADLSKDFIRARVCKDVLPKLVSLLTSKAAVSKKTGKAYRHTLDYKLQLMLLETVGTLCVDTKLGYSMFNEVVCSCLLYLSCFQPPQLQQCARNCLLLMAKVDADLVWYNLNSVVTGVSQTAHKDCMENAKAVLLEI</sequence>
<comment type="caution">
    <text evidence="3">The sequence shown here is derived from an EMBL/GenBank/DDBJ whole genome shotgun (WGS) entry which is preliminary data.</text>
</comment>
<dbReference type="Pfam" id="PF24173">
    <property type="entry name" value="TPR_TTI1_N"/>
    <property type="match status" value="1"/>
</dbReference>
<reference evidence="3" key="1">
    <citation type="submission" date="2020-06" db="EMBL/GenBank/DDBJ databases">
        <title>Draft genome of Bugula neritina, a colonial animal packing powerful symbionts and potential medicines.</title>
        <authorList>
            <person name="Rayko M."/>
        </authorList>
    </citation>
    <scope>NUCLEOTIDE SEQUENCE [LARGE SCALE GENOMIC DNA]</scope>
    <source>
        <strain evidence="3">Kwan_BN1</strain>
    </source>
</reference>
<feature type="domain" description="TTI1 C-terminal TPR" evidence="2">
    <location>
        <begin position="696"/>
        <end position="985"/>
    </location>
</feature>
<feature type="domain" description="TTI1 N-terminal TPR" evidence="1">
    <location>
        <begin position="7"/>
        <end position="332"/>
    </location>
</feature>
<dbReference type="InterPro" id="IPR052587">
    <property type="entry name" value="TELO2-interacting_protein_1"/>
</dbReference>
<dbReference type="InterPro" id="IPR011989">
    <property type="entry name" value="ARM-like"/>
</dbReference>
<dbReference type="Pfam" id="PF24181">
    <property type="entry name" value="TPR_TTI1_C"/>
    <property type="match status" value="1"/>
</dbReference>
<gene>
    <name evidence="3" type="ORF">EB796_016287</name>
</gene>
<protein>
    <submittedName>
        <fullName evidence="3">TTI1</fullName>
    </submittedName>
</protein>
<proteinExistence type="predicted"/>
<dbReference type="InterPro" id="IPR057566">
    <property type="entry name" value="TPR_TTI1_N"/>
</dbReference>
<dbReference type="PANTHER" id="PTHR18460:SF3">
    <property type="entry name" value="TELO2-INTERACTING PROTEIN 1 HOMOLOG"/>
    <property type="match status" value="1"/>
</dbReference>
<dbReference type="Pfam" id="PF21547">
    <property type="entry name" value="TTI1"/>
    <property type="match status" value="1"/>
</dbReference>
<dbReference type="InterPro" id="IPR057567">
    <property type="entry name" value="TPR_TTI1_C"/>
</dbReference>
<dbReference type="GO" id="GO:0005737">
    <property type="term" value="C:cytoplasm"/>
    <property type="evidence" value="ECO:0007669"/>
    <property type="project" value="TreeGrafter"/>
</dbReference>
<evidence type="ECO:0000259" key="1">
    <source>
        <dbReference type="Pfam" id="PF24173"/>
    </source>
</evidence>
<name>A0A7J7JIP9_BUGNE</name>
<dbReference type="InterPro" id="IPR049362">
    <property type="entry name" value="TTI1_rpt"/>
</dbReference>
<dbReference type="EMBL" id="VXIV02002463">
    <property type="protein sequence ID" value="KAF6025396.1"/>
    <property type="molecule type" value="Genomic_DNA"/>
</dbReference>
<dbReference type="OrthoDB" id="49511at2759"/>
<organism evidence="3 4">
    <name type="scientific">Bugula neritina</name>
    <name type="common">Brown bryozoan</name>
    <name type="synonym">Sertularia neritina</name>
    <dbReference type="NCBI Taxonomy" id="10212"/>
    <lineage>
        <taxon>Eukaryota</taxon>
        <taxon>Metazoa</taxon>
        <taxon>Spiralia</taxon>
        <taxon>Lophotrochozoa</taxon>
        <taxon>Bryozoa</taxon>
        <taxon>Gymnolaemata</taxon>
        <taxon>Cheilostomatida</taxon>
        <taxon>Flustrina</taxon>
        <taxon>Buguloidea</taxon>
        <taxon>Bugulidae</taxon>
        <taxon>Bugula</taxon>
    </lineage>
</organism>
<dbReference type="Pfam" id="PF24176">
    <property type="entry name" value="TPR_TTI1_2nd"/>
    <property type="match status" value="1"/>
</dbReference>
<dbReference type="PANTHER" id="PTHR18460">
    <property type="entry name" value="TEL2 INTERACTING PROTEIN 1 TTI1 FAMILY MEMBER"/>
    <property type="match status" value="1"/>
</dbReference>